<dbReference type="SUPFAM" id="SSF49777">
    <property type="entry name" value="PEBP-like"/>
    <property type="match status" value="1"/>
</dbReference>
<dbReference type="Proteomes" id="UP001310890">
    <property type="component" value="Unassembled WGS sequence"/>
</dbReference>
<reference evidence="2" key="1">
    <citation type="submission" date="2023-08" db="EMBL/GenBank/DDBJ databases">
        <title>Black Yeasts Isolated from many extreme environments.</title>
        <authorList>
            <person name="Coleine C."/>
            <person name="Stajich J.E."/>
            <person name="Selbmann L."/>
        </authorList>
    </citation>
    <scope>NUCLEOTIDE SEQUENCE</scope>
    <source>
        <strain evidence="2">CCFEE 5401</strain>
    </source>
</reference>
<dbReference type="GO" id="GO:0005543">
    <property type="term" value="F:phospholipid binding"/>
    <property type="evidence" value="ECO:0007669"/>
    <property type="project" value="TreeGrafter"/>
</dbReference>
<comment type="caution">
    <text evidence="2">The sequence shown here is derived from an EMBL/GenBank/DDBJ whole genome shotgun (WGS) entry which is preliminary data.</text>
</comment>
<organism evidence="2 3">
    <name type="scientific">Meristemomyces frigidus</name>
    <dbReference type="NCBI Taxonomy" id="1508187"/>
    <lineage>
        <taxon>Eukaryota</taxon>
        <taxon>Fungi</taxon>
        <taxon>Dikarya</taxon>
        <taxon>Ascomycota</taxon>
        <taxon>Pezizomycotina</taxon>
        <taxon>Dothideomycetes</taxon>
        <taxon>Dothideomycetidae</taxon>
        <taxon>Mycosphaerellales</taxon>
        <taxon>Teratosphaeriaceae</taxon>
        <taxon>Meristemomyces</taxon>
    </lineage>
</organism>
<evidence type="ECO:0000313" key="3">
    <source>
        <dbReference type="Proteomes" id="UP001310890"/>
    </source>
</evidence>
<feature type="transmembrane region" description="Helical" evidence="1">
    <location>
        <begin position="202"/>
        <end position="225"/>
    </location>
</feature>
<evidence type="ECO:0008006" key="4">
    <source>
        <dbReference type="Google" id="ProtNLM"/>
    </source>
</evidence>
<dbReference type="CDD" id="cd00866">
    <property type="entry name" value="PEBP_euk"/>
    <property type="match status" value="1"/>
</dbReference>
<keyword evidence="1" id="KW-0472">Membrane</keyword>
<name>A0AAN7TFP2_9PEZI</name>
<proteinExistence type="predicted"/>
<evidence type="ECO:0000313" key="2">
    <source>
        <dbReference type="EMBL" id="KAK5111343.1"/>
    </source>
</evidence>
<dbReference type="InterPro" id="IPR036610">
    <property type="entry name" value="PEBP-like_sf"/>
</dbReference>
<dbReference type="Gene3D" id="3.90.280.10">
    <property type="entry name" value="PEBP-like"/>
    <property type="match status" value="1"/>
</dbReference>
<protein>
    <recommendedName>
        <fullName evidence="4">PEBP-like protein</fullName>
    </recommendedName>
</protein>
<keyword evidence="1" id="KW-1133">Transmembrane helix</keyword>
<dbReference type="PANTHER" id="PTHR11362:SF148">
    <property type="entry name" value="CARBOXYPEPTIDASE Y INHIBITOR"/>
    <property type="match status" value="1"/>
</dbReference>
<keyword evidence="1" id="KW-0812">Transmembrane</keyword>
<dbReference type="GO" id="GO:0046578">
    <property type="term" value="P:regulation of Ras protein signal transduction"/>
    <property type="evidence" value="ECO:0007669"/>
    <property type="project" value="TreeGrafter"/>
</dbReference>
<dbReference type="AlphaFoldDB" id="A0AAN7TFP2"/>
<accession>A0AAN7TFP2</accession>
<dbReference type="PANTHER" id="PTHR11362">
    <property type="entry name" value="PHOSPHATIDYLETHANOLAMINE-BINDING PROTEIN"/>
    <property type="match status" value="1"/>
</dbReference>
<gene>
    <name evidence="2" type="ORF">LTR62_005183</name>
</gene>
<dbReference type="EMBL" id="JAVRRL010000040">
    <property type="protein sequence ID" value="KAK5111343.1"/>
    <property type="molecule type" value="Genomic_DNA"/>
</dbReference>
<dbReference type="InterPro" id="IPR035810">
    <property type="entry name" value="PEBP_euk"/>
</dbReference>
<sequence length="226" mass="23595">MRSRLKKDFPILIAKYLVIATQPAIRYPQAQPNSTYMLLLVDLSIPQPSINGTGPRAPGLELCRSTRLHWFQGDVMQSRDNGTLIGNGAAIAPYAGPKPGLNDIRHTYTFYLFPQPVGFVLPIWDAGRDYSSIAASARMNFSVQAVADEVGPPIAASYMRVQNPMNNATGTASNGSCAASSTAGSENGTGIGGGASASSVPYAGGAVVMGANAVLVTAVGLVFAFL</sequence>
<dbReference type="GO" id="GO:0030162">
    <property type="term" value="P:regulation of proteolysis"/>
    <property type="evidence" value="ECO:0007669"/>
    <property type="project" value="TreeGrafter"/>
</dbReference>
<evidence type="ECO:0000256" key="1">
    <source>
        <dbReference type="SAM" id="Phobius"/>
    </source>
</evidence>
<dbReference type="GO" id="GO:0030414">
    <property type="term" value="F:peptidase inhibitor activity"/>
    <property type="evidence" value="ECO:0007669"/>
    <property type="project" value="TreeGrafter"/>
</dbReference>